<dbReference type="NCBIfam" id="NF033083">
    <property type="entry name" value="AAC_3_I"/>
    <property type="match status" value="1"/>
</dbReference>
<proteinExistence type="predicted"/>
<reference evidence="4 5" key="1">
    <citation type="submission" date="2020-08" db="EMBL/GenBank/DDBJ databases">
        <title>Genomic Encyclopedia of Type Strains, Phase IV (KMG-IV): sequencing the most valuable type-strain genomes for metagenomic binning, comparative biology and taxonomic classification.</title>
        <authorList>
            <person name="Goeker M."/>
        </authorList>
    </citation>
    <scope>NUCLEOTIDE SEQUENCE [LARGE SCALE GENOMIC DNA]</scope>
    <source>
        <strain evidence="4 5">DSM 2163</strain>
    </source>
</reference>
<feature type="domain" description="N-acetyltransferase" evidence="3">
    <location>
        <begin position="3"/>
        <end position="155"/>
    </location>
</feature>
<organism evidence="4 5">
    <name type="scientific">Methylorubrum rhodinum</name>
    <dbReference type="NCBI Taxonomy" id="29428"/>
    <lineage>
        <taxon>Bacteria</taxon>
        <taxon>Pseudomonadati</taxon>
        <taxon>Pseudomonadota</taxon>
        <taxon>Alphaproteobacteria</taxon>
        <taxon>Hyphomicrobiales</taxon>
        <taxon>Methylobacteriaceae</taxon>
        <taxon>Methylorubrum</taxon>
    </lineage>
</organism>
<dbReference type="PROSITE" id="PS51186">
    <property type="entry name" value="GNAT"/>
    <property type="match status" value="1"/>
</dbReference>
<gene>
    <name evidence="4" type="ORF">HNR00_002229</name>
</gene>
<keyword evidence="2 4" id="KW-0012">Acyltransferase</keyword>
<name>A0A840ZIW8_9HYPH</name>
<dbReference type="RefSeq" id="WP_183569144.1">
    <property type="nucleotide sequence ID" value="NZ_JACHOP010000007.1"/>
</dbReference>
<dbReference type="GO" id="GO:0046353">
    <property type="term" value="F:aminoglycoside 3-N-acetyltransferase activity"/>
    <property type="evidence" value="ECO:0007669"/>
    <property type="project" value="UniProtKB-EC"/>
</dbReference>
<dbReference type="Pfam" id="PF00583">
    <property type="entry name" value="Acetyltransf_1"/>
    <property type="match status" value="1"/>
</dbReference>
<dbReference type="PANTHER" id="PTHR43877">
    <property type="entry name" value="AMINOALKYLPHOSPHONATE N-ACETYLTRANSFERASE-RELATED-RELATED"/>
    <property type="match status" value="1"/>
</dbReference>
<dbReference type="EMBL" id="JACHOP010000007">
    <property type="protein sequence ID" value="MBB5757516.1"/>
    <property type="molecule type" value="Genomic_DNA"/>
</dbReference>
<evidence type="ECO:0000256" key="1">
    <source>
        <dbReference type="ARBA" id="ARBA00022679"/>
    </source>
</evidence>
<dbReference type="AlphaFoldDB" id="A0A840ZIW8"/>
<dbReference type="CDD" id="cd04301">
    <property type="entry name" value="NAT_SF"/>
    <property type="match status" value="1"/>
</dbReference>
<evidence type="ECO:0000259" key="3">
    <source>
        <dbReference type="PROSITE" id="PS51186"/>
    </source>
</evidence>
<dbReference type="Proteomes" id="UP000583454">
    <property type="component" value="Unassembled WGS sequence"/>
</dbReference>
<dbReference type="SUPFAM" id="SSF55729">
    <property type="entry name" value="Acyl-CoA N-acyltransferases (Nat)"/>
    <property type="match status" value="1"/>
</dbReference>
<evidence type="ECO:0000313" key="4">
    <source>
        <dbReference type="EMBL" id="MBB5757516.1"/>
    </source>
</evidence>
<evidence type="ECO:0000256" key="2">
    <source>
        <dbReference type="ARBA" id="ARBA00023315"/>
    </source>
</evidence>
<dbReference type="EC" id="2.3.1.60" evidence="4"/>
<sequence length="161" mass="17359">MAFTIRRLGPGDVTAMRALNALFGRAFSDPHTYGGAPPIDAYLARWLGQAHVLALVAEADGAVIGGLVAYELQKFEQARSEVYLYDLAVAEEHCRRGIATALIEALRAQAAARGAYVVFVQADHGDDPAVALYTKLGAREDVMHFDIPVRAPPARRSPWGA</sequence>
<evidence type="ECO:0000313" key="5">
    <source>
        <dbReference type="Proteomes" id="UP000583454"/>
    </source>
</evidence>
<dbReference type="InterPro" id="IPR000182">
    <property type="entry name" value="GNAT_dom"/>
</dbReference>
<accession>A0A840ZIW8</accession>
<protein>
    <submittedName>
        <fullName evidence="4">Aminoglycoside 3-N-acetyltransferase I</fullName>
        <ecNumber evidence="4">2.3.1.60</ecNumber>
    </submittedName>
</protein>
<dbReference type="InterPro" id="IPR016181">
    <property type="entry name" value="Acyl_CoA_acyltransferase"/>
</dbReference>
<dbReference type="Gene3D" id="3.40.630.30">
    <property type="match status" value="1"/>
</dbReference>
<keyword evidence="1 4" id="KW-0808">Transferase</keyword>
<keyword evidence="5" id="KW-1185">Reference proteome</keyword>
<dbReference type="InterPro" id="IPR050832">
    <property type="entry name" value="Bact_Acetyltransf"/>
</dbReference>
<comment type="caution">
    <text evidence="4">The sequence shown here is derived from an EMBL/GenBank/DDBJ whole genome shotgun (WGS) entry which is preliminary data.</text>
</comment>